<evidence type="ECO:0000259" key="5">
    <source>
        <dbReference type="PROSITE" id="PS50931"/>
    </source>
</evidence>
<keyword evidence="3" id="KW-0238">DNA-binding</keyword>
<dbReference type="Proteomes" id="UP000593892">
    <property type="component" value="Chromosome"/>
</dbReference>
<proteinExistence type="inferred from homology"/>
<dbReference type="GO" id="GO:0003677">
    <property type="term" value="F:DNA binding"/>
    <property type="evidence" value="ECO:0007669"/>
    <property type="project" value="UniProtKB-KW"/>
</dbReference>
<evidence type="ECO:0000256" key="1">
    <source>
        <dbReference type="ARBA" id="ARBA00009437"/>
    </source>
</evidence>
<dbReference type="SUPFAM" id="SSF46785">
    <property type="entry name" value="Winged helix' DNA-binding domain"/>
    <property type="match status" value="1"/>
</dbReference>
<organism evidence="6 7">
    <name type="scientific">Paludibaculum fermentans</name>
    <dbReference type="NCBI Taxonomy" id="1473598"/>
    <lineage>
        <taxon>Bacteria</taxon>
        <taxon>Pseudomonadati</taxon>
        <taxon>Acidobacteriota</taxon>
        <taxon>Terriglobia</taxon>
        <taxon>Bryobacterales</taxon>
        <taxon>Bryobacteraceae</taxon>
        <taxon>Paludibaculum</taxon>
    </lineage>
</organism>
<comment type="similarity">
    <text evidence="1">Belongs to the LysR transcriptional regulatory family.</text>
</comment>
<evidence type="ECO:0000256" key="3">
    <source>
        <dbReference type="ARBA" id="ARBA00023125"/>
    </source>
</evidence>
<dbReference type="PANTHER" id="PTHR30346">
    <property type="entry name" value="TRANSCRIPTIONAL DUAL REGULATOR HCAR-RELATED"/>
    <property type="match status" value="1"/>
</dbReference>
<reference evidence="6 7" key="1">
    <citation type="submission" date="2020-10" db="EMBL/GenBank/DDBJ databases">
        <title>Complete genome sequence of Paludibaculum fermentans P105T, a facultatively anaerobic acidobacterium capable of dissimilatory Fe(III) reduction.</title>
        <authorList>
            <person name="Dedysh S.N."/>
            <person name="Beletsky A.V."/>
            <person name="Kulichevskaya I.S."/>
            <person name="Mardanov A.V."/>
            <person name="Ravin N.V."/>
        </authorList>
    </citation>
    <scope>NUCLEOTIDE SEQUENCE [LARGE SCALE GENOMIC DNA]</scope>
    <source>
        <strain evidence="6 7">P105</strain>
    </source>
</reference>
<dbReference type="SUPFAM" id="SSF53850">
    <property type="entry name" value="Periplasmic binding protein-like II"/>
    <property type="match status" value="1"/>
</dbReference>
<sequence length="319" mass="35135">MSLTGLNIDLDDLRAVAVLSAHGHFGRAAEALHISQPALTKKIRQVETRIGGRLFDRHSRGVTATAAGAFLCERARQLLEHAAEAEEMTRRVLLGNSGVLRIGAGLTTMLSGLPEVLRTFRRRYPEVHLTVRDMSSSDQLAALRRREIDVGFARMPSEPGELTMEPVIDDELQIACNATLWPAGLSERRALLESPFLILSREASATFHDHVLTACLAAGFTPRVVQEANQLLTLLTLVQSGIGISLLPASAKALRIPQVRFLDMQLPEAVWTVGMAWNPDTVMDTPAQHFLPLVRQQFRRTARPQSRRPAIRAAKPGWG</sequence>
<evidence type="ECO:0000313" key="6">
    <source>
        <dbReference type="EMBL" id="QOY88429.1"/>
    </source>
</evidence>
<dbReference type="InterPro" id="IPR000847">
    <property type="entry name" value="LysR_HTH_N"/>
</dbReference>
<dbReference type="PANTHER" id="PTHR30346:SF28">
    <property type="entry name" value="HTH-TYPE TRANSCRIPTIONAL REGULATOR CYNR"/>
    <property type="match status" value="1"/>
</dbReference>
<dbReference type="InterPro" id="IPR036388">
    <property type="entry name" value="WH-like_DNA-bd_sf"/>
</dbReference>
<keyword evidence="7" id="KW-1185">Reference proteome</keyword>
<dbReference type="Pfam" id="PF03466">
    <property type="entry name" value="LysR_substrate"/>
    <property type="match status" value="1"/>
</dbReference>
<keyword evidence="2" id="KW-0805">Transcription regulation</keyword>
<protein>
    <submittedName>
        <fullName evidence="6">LysR family transcriptional regulator</fullName>
    </submittedName>
</protein>
<dbReference type="InterPro" id="IPR005119">
    <property type="entry name" value="LysR_subst-bd"/>
</dbReference>
<gene>
    <name evidence="6" type="ORF">IRI77_00240</name>
</gene>
<evidence type="ECO:0000313" key="7">
    <source>
        <dbReference type="Proteomes" id="UP000593892"/>
    </source>
</evidence>
<dbReference type="Gene3D" id="3.40.190.10">
    <property type="entry name" value="Periplasmic binding protein-like II"/>
    <property type="match status" value="2"/>
</dbReference>
<evidence type="ECO:0000256" key="2">
    <source>
        <dbReference type="ARBA" id="ARBA00023015"/>
    </source>
</evidence>
<dbReference type="PROSITE" id="PS50931">
    <property type="entry name" value="HTH_LYSR"/>
    <property type="match status" value="1"/>
</dbReference>
<dbReference type="AlphaFoldDB" id="A0A7S7NRL0"/>
<dbReference type="GO" id="GO:0003700">
    <property type="term" value="F:DNA-binding transcription factor activity"/>
    <property type="evidence" value="ECO:0007669"/>
    <property type="project" value="InterPro"/>
</dbReference>
<dbReference type="KEGG" id="pfer:IRI77_00240"/>
<accession>A0A7S7NRL0</accession>
<keyword evidence="4" id="KW-0804">Transcription</keyword>
<dbReference type="PRINTS" id="PR00039">
    <property type="entry name" value="HTHLYSR"/>
</dbReference>
<dbReference type="FunFam" id="1.10.10.10:FF:000001">
    <property type="entry name" value="LysR family transcriptional regulator"/>
    <property type="match status" value="1"/>
</dbReference>
<evidence type="ECO:0000256" key="4">
    <source>
        <dbReference type="ARBA" id="ARBA00023163"/>
    </source>
</evidence>
<name>A0A7S7NRL0_PALFE</name>
<dbReference type="Gene3D" id="1.10.10.10">
    <property type="entry name" value="Winged helix-like DNA-binding domain superfamily/Winged helix DNA-binding domain"/>
    <property type="match status" value="1"/>
</dbReference>
<dbReference type="RefSeq" id="WP_194450091.1">
    <property type="nucleotide sequence ID" value="NZ_CP063849.1"/>
</dbReference>
<dbReference type="InterPro" id="IPR036390">
    <property type="entry name" value="WH_DNA-bd_sf"/>
</dbReference>
<dbReference type="CDD" id="cd08414">
    <property type="entry name" value="PBP2_LTTR_aromatics_like"/>
    <property type="match status" value="1"/>
</dbReference>
<feature type="domain" description="HTH lysR-type" evidence="5">
    <location>
        <begin position="8"/>
        <end position="65"/>
    </location>
</feature>
<dbReference type="GO" id="GO:0032993">
    <property type="term" value="C:protein-DNA complex"/>
    <property type="evidence" value="ECO:0007669"/>
    <property type="project" value="TreeGrafter"/>
</dbReference>
<dbReference type="EMBL" id="CP063849">
    <property type="protein sequence ID" value="QOY88429.1"/>
    <property type="molecule type" value="Genomic_DNA"/>
</dbReference>
<dbReference type="Pfam" id="PF00126">
    <property type="entry name" value="HTH_1"/>
    <property type="match status" value="1"/>
</dbReference>